<dbReference type="OrthoDB" id="79137at2759"/>
<name>W4H303_APHAT</name>
<dbReference type="EMBL" id="KI913117">
    <property type="protein sequence ID" value="ETV85986.1"/>
    <property type="molecule type" value="Genomic_DNA"/>
</dbReference>
<evidence type="ECO:0000313" key="1">
    <source>
        <dbReference type="EMBL" id="ETV85986.1"/>
    </source>
</evidence>
<protein>
    <submittedName>
        <fullName evidence="1">Uncharacterized protein</fullName>
    </submittedName>
</protein>
<proteinExistence type="predicted"/>
<sequence>MQAFAAVDSTDQLVQVRIGRQQYIVKIQAKKSSGHHSTCLDCRSSDDHACECKAVLCDNVTIGSVGVAWSRGDLVTLIQSYMHTCVAAFEPWKKLMESLVVTHPNATVAVDHSMAHYLLAISVPFDSTHVIHVRVHANSRIEDACIEYALTETTSLAVHLHTPTTIQVALAVLDRQRATRAAFLDALAHHLLLLSFDATHLNTLDCAVVHDQADAVCWIDIVRVTFAPTWGLVSTDAPLSSIQDAHTLSGRPLVSVVLVDAEGHHPLSITPSDMDAFHANFIAPDAAFFHSWLRHVLYARDNRPDDAVPPTRLPST</sequence>
<reference evidence="1" key="1">
    <citation type="submission" date="2013-12" db="EMBL/GenBank/DDBJ databases">
        <title>The Genome Sequence of Aphanomyces astaci APO3.</title>
        <authorList>
            <consortium name="The Broad Institute Genomics Platform"/>
            <person name="Russ C."/>
            <person name="Tyler B."/>
            <person name="van West P."/>
            <person name="Dieguez-Uribeondo J."/>
            <person name="Young S.K."/>
            <person name="Zeng Q."/>
            <person name="Gargeya S."/>
            <person name="Fitzgerald M."/>
            <person name="Abouelleil A."/>
            <person name="Alvarado L."/>
            <person name="Chapman S.B."/>
            <person name="Gainer-Dewar J."/>
            <person name="Goldberg J."/>
            <person name="Griggs A."/>
            <person name="Gujja S."/>
            <person name="Hansen M."/>
            <person name="Howarth C."/>
            <person name="Imamovic A."/>
            <person name="Ireland A."/>
            <person name="Larimer J."/>
            <person name="McCowan C."/>
            <person name="Murphy C."/>
            <person name="Pearson M."/>
            <person name="Poon T.W."/>
            <person name="Priest M."/>
            <person name="Roberts A."/>
            <person name="Saif S."/>
            <person name="Shea T."/>
            <person name="Sykes S."/>
            <person name="Wortman J."/>
            <person name="Nusbaum C."/>
            <person name="Birren B."/>
        </authorList>
    </citation>
    <scope>NUCLEOTIDE SEQUENCE [LARGE SCALE GENOMIC DNA]</scope>
    <source>
        <strain evidence="1">APO3</strain>
    </source>
</reference>
<dbReference type="GeneID" id="20804484"/>
<accession>W4H303</accession>
<gene>
    <name evidence="1" type="ORF">H257_02488</name>
</gene>
<dbReference type="AlphaFoldDB" id="W4H303"/>
<organism evidence="1">
    <name type="scientific">Aphanomyces astaci</name>
    <name type="common">Crayfish plague agent</name>
    <dbReference type="NCBI Taxonomy" id="112090"/>
    <lineage>
        <taxon>Eukaryota</taxon>
        <taxon>Sar</taxon>
        <taxon>Stramenopiles</taxon>
        <taxon>Oomycota</taxon>
        <taxon>Saprolegniomycetes</taxon>
        <taxon>Saprolegniales</taxon>
        <taxon>Verrucalvaceae</taxon>
        <taxon>Aphanomyces</taxon>
    </lineage>
</organism>
<dbReference type="RefSeq" id="XP_009824458.1">
    <property type="nucleotide sequence ID" value="XM_009826156.1"/>
</dbReference>
<dbReference type="VEuPathDB" id="FungiDB:H257_02488"/>